<dbReference type="Proteomes" id="UP000623467">
    <property type="component" value="Unassembled WGS sequence"/>
</dbReference>
<keyword evidence="3" id="KW-1185">Reference proteome</keyword>
<reference evidence="2" key="1">
    <citation type="submission" date="2020-05" db="EMBL/GenBank/DDBJ databases">
        <title>Mycena genomes resolve the evolution of fungal bioluminescence.</title>
        <authorList>
            <person name="Tsai I.J."/>
        </authorList>
    </citation>
    <scope>NUCLEOTIDE SEQUENCE</scope>
    <source>
        <strain evidence="2">160909Yilan</strain>
    </source>
</reference>
<protein>
    <submittedName>
        <fullName evidence="2">Uncharacterized protein</fullName>
    </submittedName>
</protein>
<feature type="region of interest" description="Disordered" evidence="1">
    <location>
        <begin position="72"/>
        <end position="110"/>
    </location>
</feature>
<gene>
    <name evidence="2" type="ORF">MSAN_02262000</name>
</gene>
<proteinExistence type="predicted"/>
<evidence type="ECO:0000313" key="2">
    <source>
        <dbReference type="EMBL" id="KAF7337361.1"/>
    </source>
</evidence>
<organism evidence="2 3">
    <name type="scientific">Mycena sanguinolenta</name>
    <dbReference type="NCBI Taxonomy" id="230812"/>
    <lineage>
        <taxon>Eukaryota</taxon>
        <taxon>Fungi</taxon>
        <taxon>Dikarya</taxon>
        <taxon>Basidiomycota</taxon>
        <taxon>Agaricomycotina</taxon>
        <taxon>Agaricomycetes</taxon>
        <taxon>Agaricomycetidae</taxon>
        <taxon>Agaricales</taxon>
        <taxon>Marasmiineae</taxon>
        <taxon>Mycenaceae</taxon>
        <taxon>Mycena</taxon>
    </lineage>
</organism>
<feature type="compositionally biased region" description="Basic and acidic residues" evidence="1">
    <location>
        <begin position="99"/>
        <end position="110"/>
    </location>
</feature>
<dbReference type="EMBL" id="JACAZH010000034">
    <property type="protein sequence ID" value="KAF7337361.1"/>
    <property type="molecule type" value="Genomic_DNA"/>
</dbReference>
<accession>A0A8H7CIB3</accession>
<name>A0A8H7CIB3_9AGAR</name>
<dbReference type="OrthoDB" id="3064351at2759"/>
<sequence>MDDCCGICCICVACFGCIGSAFRYIPFQFICRCCRRQEEEEDYENMKFPEHEAAFTPDGQRIHPYTPPMQMQALDSQRPDDPHVTAQARPVSDYTNARDAIRSDSEEPLR</sequence>
<evidence type="ECO:0000313" key="3">
    <source>
        <dbReference type="Proteomes" id="UP000623467"/>
    </source>
</evidence>
<comment type="caution">
    <text evidence="2">The sequence shown here is derived from an EMBL/GenBank/DDBJ whole genome shotgun (WGS) entry which is preliminary data.</text>
</comment>
<dbReference type="AlphaFoldDB" id="A0A8H7CIB3"/>
<evidence type="ECO:0000256" key="1">
    <source>
        <dbReference type="SAM" id="MobiDB-lite"/>
    </source>
</evidence>